<proteinExistence type="evidence at transcript level"/>
<sequence length="399" mass="44887">MSIEMEDGNLRIQQILADANREIKSTQVNKDIPLDLDCGNLVASDINYMDESDIRNAKRRGEILSQIARDSTQVLINQLYQLERTTVDNLCYIVLPAPEIVLPREKPVPKPKPTTKWEQYCKDKGIVKKKKERKIWSDVAQDFLPRYGKLRVQVEKDKNWVIEVPRQADPYEDMFAKAAHAKKERIAKNEYQRLRNIARANKTGTPGVGVTTTDTRNVMELKKAMHFSRSSTASLGKHQPMLQGEKPITGFSRHARKDVDKPFLGGVRAEKNKSLAIIDKINKPTVNTDSNIIKQVEKNMRMEEDTDRRAIRKTGRRSKLGGRRSAKSGQALASLTDGQMGDKKSRKLHAAAKAATDKANGAKGGKPKKKSSFGGIGPPKKAMVNKNGKIKRVVKKRTR</sequence>
<dbReference type="Pfam" id="PF04939">
    <property type="entry name" value="RRS1"/>
    <property type="match status" value="1"/>
</dbReference>
<comment type="subcellular location">
    <subcellularLocation>
        <location evidence="1 5">Nucleus</location>
    </subcellularLocation>
</comment>
<dbReference type="GO" id="GO:0030687">
    <property type="term" value="C:preribosome, large subunit precursor"/>
    <property type="evidence" value="ECO:0007669"/>
    <property type="project" value="TreeGrafter"/>
</dbReference>
<accession>A0A2P2HWR2</accession>
<feature type="compositionally biased region" description="Low complexity" evidence="6">
    <location>
        <begin position="351"/>
        <end position="361"/>
    </location>
</feature>
<evidence type="ECO:0000256" key="6">
    <source>
        <dbReference type="SAM" id="MobiDB-lite"/>
    </source>
</evidence>
<reference evidence="7" key="1">
    <citation type="journal article" date="2018" name="Biosci. Biotechnol. Biochem.">
        <title>Polysaccharide hydrolase of the hadal zone amphipods Hirondellea gigas.</title>
        <authorList>
            <person name="Kobayashi H."/>
            <person name="Nagahama T."/>
            <person name="Arai W."/>
            <person name="Sasagawa Y."/>
            <person name="Umeda M."/>
            <person name="Hayashi T."/>
            <person name="Nikaido I."/>
            <person name="Watanabe H."/>
            <person name="Oguri K."/>
            <person name="Kitazato H."/>
            <person name="Fujioka K."/>
            <person name="Kido Y."/>
            <person name="Takami H."/>
        </authorList>
    </citation>
    <scope>NUCLEOTIDE SEQUENCE</scope>
    <source>
        <tissue evidence="7">Whole body</tissue>
    </source>
</reference>
<dbReference type="PANTHER" id="PTHR17602">
    <property type="entry name" value="RIBOSOME BIOGENESIS REGULATORY PROTEIN"/>
    <property type="match status" value="1"/>
</dbReference>
<feature type="region of interest" description="Disordered" evidence="6">
    <location>
        <begin position="298"/>
        <end position="399"/>
    </location>
</feature>
<dbReference type="EMBL" id="IACF01000442">
    <property type="protein sequence ID" value="LAB66217.1"/>
    <property type="molecule type" value="mRNA"/>
</dbReference>
<evidence type="ECO:0000256" key="4">
    <source>
        <dbReference type="ARBA" id="ARBA00023242"/>
    </source>
</evidence>
<evidence type="ECO:0000256" key="1">
    <source>
        <dbReference type="ARBA" id="ARBA00004123"/>
    </source>
</evidence>
<feature type="compositionally biased region" description="Basic residues" evidence="6">
    <location>
        <begin position="310"/>
        <end position="326"/>
    </location>
</feature>
<keyword evidence="3 5" id="KW-0690">Ribosome biogenesis</keyword>
<dbReference type="AlphaFoldDB" id="A0A2P2HWR2"/>
<name>A0A2P2HWR2_9CRUS</name>
<evidence type="ECO:0000256" key="2">
    <source>
        <dbReference type="ARBA" id="ARBA00010077"/>
    </source>
</evidence>
<evidence type="ECO:0000313" key="7">
    <source>
        <dbReference type="EMBL" id="LAB66217.1"/>
    </source>
</evidence>
<comment type="function">
    <text evidence="5">Involved in ribosomal large subunit assembly.</text>
</comment>
<dbReference type="GO" id="GO:0000447">
    <property type="term" value="P:endonucleolytic cleavage in ITS1 to separate SSU-rRNA from 5.8S rRNA and LSU-rRNA from tricistronic rRNA transcript (SSU-rRNA, 5.8S rRNA, LSU-rRNA)"/>
    <property type="evidence" value="ECO:0007669"/>
    <property type="project" value="TreeGrafter"/>
</dbReference>
<protein>
    <recommendedName>
        <fullName evidence="5">Ribosome biogenesis regulatory protein</fullName>
    </recommendedName>
</protein>
<comment type="similarity">
    <text evidence="2 5">Belongs to the RRS1 family.</text>
</comment>
<keyword evidence="4 5" id="KW-0539">Nucleus</keyword>
<feature type="compositionally biased region" description="Polar residues" evidence="6">
    <location>
        <begin position="327"/>
        <end position="337"/>
    </location>
</feature>
<dbReference type="InterPro" id="IPR007023">
    <property type="entry name" value="Ribosom_reg"/>
</dbReference>
<evidence type="ECO:0000256" key="3">
    <source>
        <dbReference type="ARBA" id="ARBA00022517"/>
    </source>
</evidence>
<feature type="compositionally biased region" description="Basic residues" evidence="6">
    <location>
        <begin position="388"/>
        <end position="399"/>
    </location>
</feature>
<feature type="compositionally biased region" description="Basic and acidic residues" evidence="6">
    <location>
        <begin position="298"/>
        <end position="309"/>
    </location>
</feature>
<organism evidence="7">
    <name type="scientific">Hirondellea gigas</name>
    <dbReference type="NCBI Taxonomy" id="1518452"/>
    <lineage>
        <taxon>Eukaryota</taxon>
        <taxon>Metazoa</taxon>
        <taxon>Ecdysozoa</taxon>
        <taxon>Arthropoda</taxon>
        <taxon>Crustacea</taxon>
        <taxon>Multicrustacea</taxon>
        <taxon>Malacostraca</taxon>
        <taxon>Eumalacostraca</taxon>
        <taxon>Peracarida</taxon>
        <taxon>Amphipoda</taxon>
        <taxon>Amphilochidea</taxon>
        <taxon>Lysianassida</taxon>
        <taxon>Lysianassidira</taxon>
        <taxon>Lysianassoidea</taxon>
        <taxon>Lysianassidae</taxon>
        <taxon>Hirondellea</taxon>
    </lineage>
</organism>
<dbReference type="GO" id="GO:0042273">
    <property type="term" value="P:ribosomal large subunit biogenesis"/>
    <property type="evidence" value="ECO:0007669"/>
    <property type="project" value="TreeGrafter"/>
</dbReference>
<dbReference type="PANTHER" id="PTHR17602:SF4">
    <property type="entry name" value="RIBOSOME BIOGENESIS REGULATORY PROTEIN HOMOLOG"/>
    <property type="match status" value="1"/>
</dbReference>
<evidence type="ECO:0000256" key="5">
    <source>
        <dbReference type="RuleBase" id="RU364132"/>
    </source>
</evidence>
<dbReference type="GO" id="GO:0005730">
    <property type="term" value="C:nucleolus"/>
    <property type="evidence" value="ECO:0007669"/>
    <property type="project" value="TreeGrafter"/>
</dbReference>